<protein>
    <recommendedName>
        <fullName evidence="10">Exopolygalacturonase-like</fullName>
    </recommendedName>
</protein>
<evidence type="ECO:0000256" key="4">
    <source>
        <dbReference type="ARBA" id="ARBA00022525"/>
    </source>
</evidence>
<reference evidence="9" key="1">
    <citation type="submission" date="2023-03" db="UniProtKB">
        <authorList>
            <consortium name="EnsemblPlants"/>
        </authorList>
    </citation>
    <scope>IDENTIFICATION</scope>
</reference>
<keyword evidence="5 8" id="KW-0378">Hydrolase</keyword>
<comment type="subcellular location">
    <subcellularLocation>
        <location evidence="1">Secreted</location>
        <location evidence="1">Cell wall</location>
    </subcellularLocation>
</comment>
<keyword evidence="4" id="KW-0964">Secreted</keyword>
<evidence type="ECO:0000256" key="7">
    <source>
        <dbReference type="ARBA" id="ARBA00023316"/>
    </source>
</evidence>
<evidence type="ECO:0000256" key="3">
    <source>
        <dbReference type="ARBA" id="ARBA00022512"/>
    </source>
</evidence>
<evidence type="ECO:0000313" key="9">
    <source>
        <dbReference type="EnsemblPlants" id="MELO3C030678.2.1"/>
    </source>
</evidence>
<evidence type="ECO:0000256" key="5">
    <source>
        <dbReference type="ARBA" id="ARBA00022801"/>
    </source>
</evidence>
<dbReference type="Gramene" id="MELO3C030678.2.1">
    <property type="protein sequence ID" value="MELO3C030678.2.1"/>
    <property type="gene ID" value="MELO3C030678.2"/>
</dbReference>
<evidence type="ECO:0000256" key="1">
    <source>
        <dbReference type="ARBA" id="ARBA00004191"/>
    </source>
</evidence>
<dbReference type="Pfam" id="PF00295">
    <property type="entry name" value="Glyco_hydro_28"/>
    <property type="match status" value="1"/>
</dbReference>
<dbReference type="EnsemblPlants" id="MELO3C030678.2.1">
    <property type="protein sequence ID" value="MELO3C030678.2.1"/>
    <property type="gene ID" value="MELO3C030678.2"/>
</dbReference>
<evidence type="ECO:0000256" key="2">
    <source>
        <dbReference type="ARBA" id="ARBA00008834"/>
    </source>
</evidence>
<name>A0A9I9E9X2_CUCME</name>
<dbReference type="AlphaFoldDB" id="A0A9I9E9X2"/>
<dbReference type="GO" id="GO:0005975">
    <property type="term" value="P:carbohydrate metabolic process"/>
    <property type="evidence" value="ECO:0007669"/>
    <property type="project" value="InterPro"/>
</dbReference>
<dbReference type="GO" id="GO:0071555">
    <property type="term" value="P:cell wall organization"/>
    <property type="evidence" value="ECO:0007669"/>
    <property type="project" value="UniProtKB-KW"/>
</dbReference>
<dbReference type="InterPro" id="IPR000743">
    <property type="entry name" value="Glyco_hydro_28"/>
</dbReference>
<keyword evidence="6 8" id="KW-0326">Glycosidase</keyword>
<dbReference type="PANTHER" id="PTHR31375">
    <property type="match status" value="1"/>
</dbReference>
<evidence type="ECO:0000256" key="6">
    <source>
        <dbReference type="ARBA" id="ARBA00023295"/>
    </source>
</evidence>
<proteinExistence type="inferred from homology"/>
<accession>A0A9I9E9X2</accession>
<dbReference type="SUPFAM" id="SSF51126">
    <property type="entry name" value="Pectin lyase-like"/>
    <property type="match status" value="1"/>
</dbReference>
<keyword evidence="3" id="KW-0134">Cell wall</keyword>
<dbReference type="Gene3D" id="2.160.20.10">
    <property type="entry name" value="Single-stranded right-handed beta-helix, Pectin lyase-like"/>
    <property type="match status" value="1"/>
</dbReference>
<organism evidence="9">
    <name type="scientific">Cucumis melo</name>
    <name type="common">Muskmelon</name>
    <dbReference type="NCBI Taxonomy" id="3656"/>
    <lineage>
        <taxon>Eukaryota</taxon>
        <taxon>Viridiplantae</taxon>
        <taxon>Streptophyta</taxon>
        <taxon>Embryophyta</taxon>
        <taxon>Tracheophyta</taxon>
        <taxon>Spermatophyta</taxon>
        <taxon>Magnoliopsida</taxon>
        <taxon>eudicotyledons</taxon>
        <taxon>Gunneridae</taxon>
        <taxon>Pentapetalae</taxon>
        <taxon>rosids</taxon>
        <taxon>fabids</taxon>
        <taxon>Cucurbitales</taxon>
        <taxon>Cucurbitaceae</taxon>
        <taxon>Benincaseae</taxon>
        <taxon>Cucumis</taxon>
    </lineage>
</organism>
<sequence length="138" mass="14883">MVKKCKLTGTTNSVRIKTWPDSTVAFPASNMHFEDIEMVNVSNTVIINQEYRPWNQCNRKISNVSLKNVSGTSVTPVAIKIVCSQSNPCESGSCFDLTYSGSGGSIKSQCANVKSVISRKQNPPICGEPAPIDAPSTN</sequence>
<dbReference type="GO" id="GO:0004650">
    <property type="term" value="F:polygalacturonase activity"/>
    <property type="evidence" value="ECO:0007669"/>
    <property type="project" value="InterPro"/>
</dbReference>
<keyword evidence="7" id="KW-0961">Cell wall biogenesis/degradation</keyword>
<comment type="similarity">
    <text evidence="2 8">Belongs to the glycosyl hydrolase 28 family.</text>
</comment>
<dbReference type="InterPro" id="IPR011050">
    <property type="entry name" value="Pectin_lyase_fold/virulence"/>
</dbReference>
<dbReference type="InterPro" id="IPR012334">
    <property type="entry name" value="Pectin_lyas_fold"/>
</dbReference>
<evidence type="ECO:0008006" key="10">
    <source>
        <dbReference type="Google" id="ProtNLM"/>
    </source>
</evidence>
<evidence type="ECO:0000256" key="8">
    <source>
        <dbReference type="RuleBase" id="RU361169"/>
    </source>
</evidence>